<protein>
    <submittedName>
        <fullName evidence="1">Uncharacterized protein</fullName>
    </submittedName>
</protein>
<accession>K3YF28</accession>
<dbReference type="EMBL" id="AGNK02004529">
    <property type="status" value="NOT_ANNOTATED_CDS"/>
    <property type="molecule type" value="Genomic_DNA"/>
</dbReference>
<reference evidence="1" key="2">
    <citation type="submission" date="2018-08" db="UniProtKB">
        <authorList>
            <consortium name="EnsemblPlants"/>
        </authorList>
    </citation>
    <scope>IDENTIFICATION</scope>
    <source>
        <strain evidence="1">Yugu1</strain>
    </source>
</reference>
<evidence type="ECO:0000313" key="2">
    <source>
        <dbReference type="Proteomes" id="UP000004995"/>
    </source>
</evidence>
<organism evidence="1 2">
    <name type="scientific">Setaria italica</name>
    <name type="common">Foxtail millet</name>
    <name type="synonym">Panicum italicum</name>
    <dbReference type="NCBI Taxonomy" id="4555"/>
    <lineage>
        <taxon>Eukaryota</taxon>
        <taxon>Viridiplantae</taxon>
        <taxon>Streptophyta</taxon>
        <taxon>Embryophyta</taxon>
        <taxon>Tracheophyta</taxon>
        <taxon>Spermatophyta</taxon>
        <taxon>Magnoliopsida</taxon>
        <taxon>Liliopsida</taxon>
        <taxon>Poales</taxon>
        <taxon>Poaceae</taxon>
        <taxon>PACMAD clade</taxon>
        <taxon>Panicoideae</taxon>
        <taxon>Panicodae</taxon>
        <taxon>Paniceae</taxon>
        <taxon>Cenchrinae</taxon>
        <taxon>Setaria</taxon>
    </lineage>
</organism>
<dbReference type="AlphaFoldDB" id="K3YF28"/>
<dbReference type="EnsemblPlants" id="KQK99259">
    <property type="protein sequence ID" value="KQK99259"/>
    <property type="gene ID" value="SETIT_012845mg"/>
</dbReference>
<evidence type="ECO:0000313" key="1">
    <source>
        <dbReference type="EnsemblPlants" id="KQK99259"/>
    </source>
</evidence>
<proteinExistence type="predicted"/>
<reference evidence="2" key="1">
    <citation type="journal article" date="2012" name="Nat. Biotechnol.">
        <title>Reference genome sequence of the model plant Setaria.</title>
        <authorList>
            <person name="Bennetzen J.L."/>
            <person name="Schmutz J."/>
            <person name="Wang H."/>
            <person name="Percifield R."/>
            <person name="Hawkins J."/>
            <person name="Pontaroli A.C."/>
            <person name="Estep M."/>
            <person name="Feng L."/>
            <person name="Vaughn J.N."/>
            <person name="Grimwood J."/>
            <person name="Jenkins J."/>
            <person name="Barry K."/>
            <person name="Lindquist E."/>
            <person name="Hellsten U."/>
            <person name="Deshpande S."/>
            <person name="Wang X."/>
            <person name="Wu X."/>
            <person name="Mitros T."/>
            <person name="Triplett J."/>
            <person name="Yang X."/>
            <person name="Ye C.Y."/>
            <person name="Mauro-Herrera M."/>
            <person name="Wang L."/>
            <person name="Li P."/>
            <person name="Sharma M."/>
            <person name="Sharma R."/>
            <person name="Ronald P.C."/>
            <person name="Panaud O."/>
            <person name="Kellogg E.A."/>
            <person name="Brutnell T.P."/>
            <person name="Doust A.N."/>
            <person name="Tuskan G.A."/>
            <person name="Rokhsar D."/>
            <person name="Devos K.M."/>
        </authorList>
    </citation>
    <scope>NUCLEOTIDE SEQUENCE [LARGE SCALE GENOMIC DNA]</scope>
    <source>
        <strain evidence="2">cv. Yugu1</strain>
    </source>
</reference>
<keyword evidence="2" id="KW-1185">Reference proteome</keyword>
<dbReference type="Gramene" id="KQK99259">
    <property type="protein sequence ID" value="KQK99259"/>
    <property type="gene ID" value="SETIT_012845mg"/>
</dbReference>
<dbReference type="InParanoid" id="K3YF28"/>
<dbReference type="HOGENOM" id="CLU_3400123_0_0_1"/>
<name>K3YF28_SETIT</name>
<dbReference type="Proteomes" id="UP000004995">
    <property type="component" value="Unassembled WGS sequence"/>
</dbReference>
<sequence>MCSSFCHVLISKHCVVLNDFCNDDTLLPSSL</sequence>